<comment type="caution">
    <text evidence="1">The sequence shown here is derived from an EMBL/GenBank/DDBJ whole genome shotgun (WGS) entry which is preliminary data.</text>
</comment>
<sequence>MPCFLHFMKDFITLCNVVCLVPYRFTESSHDCTVMISVYDPHFCMSWVAHCSSITANFDLGSGSVHLQLLMMLVLLGLHCTLSSFTTFKSCTVLFIGLFESVTVFDMSLRMLCLTAGMLGFLS</sequence>
<organism evidence="1 2">
    <name type="scientific">Kingdonia uniflora</name>
    <dbReference type="NCBI Taxonomy" id="39325"/>
    <lineage>
        <taxon>Eukaryota</taxon>
        <taxon>Viridiplantae</taxon>
        <taxon>Streptophyta</taxon>
        <taxon>Embryophyta</taxon>
        <taxon>Tracheophyta</taxon>
        <taxon>Spermatophyta</taxon>
        <taxon>Magnoliopsida</taxon>
        <taxon>Ranunculales</taxon>
        <taxon>Circaeasteraceae</taxon>
        <taxon>Kingdonia</taxon>
    </lineage>
</organism>
<name>A0A7J7M4K9_9MAGN</name>
<protein>
    <submittedName>
        <fullName evidence="1">Uncharacterized protein</fullName>
    </submittedName>
</protein>
<keyword evidence="2" id="KW-1185">Reference proteome</keyword>
<dbReference type="EMBL" id="JACGCM010001782">
    <property type="protein sequence ID" value="KAF6149803.1"/>
    <property type="molecule type" value="Genomic_DNA"/>
</dbReference>
<evidence type="ECO:0000313" key="1">
    <source>
        <dbReference type="EMBL" id="KAF6149803.1"/>
    </source>
</evidence>
<dbReference type="Proteomes" id="UP000541444">
    <property type="component" value="Unassembled WGS sequence"/>
</dbReference>
<evidence type="ECO:0000313" key="2">
    <source>
        <dbReference type="Proteomes" id="UP000541444"/>
    </source>
</evidence>
<gene>
    <name evidence="1" type="ORF">GIB67_017536</name>
</gene>
<accession>A0A7J7M4K9</accession>
<reference evidence="1 2" key="1">
    <citation type="journal article" date="2020" name="IScience">
        <title>Genome Sequencing of the Endangered Kingdonia uniflora (Circaeasteraceae, Ranunculales) Reveals Potential Mechanisms of Evolutionary Specialization.</title>
        <authorList>
            <person name="Sun Y."/>
            <person name="Deng T."/>
            <person name="Zhang A."/>
            <person name="Moore M.J."/>
            <person name="Landis J.B."/>
            <person name="Lin N."/>
            <person name="Zhang H."/>
            <person name="Zhang X."/>
            <person name="Huang J."/>
            <person name="Zhang X."/>
            <person name="Sun H."/>
            <person name="Wang H."/>
        </authorList>
    </citation>
    <scope>NUCLEOTIDE SEQUENCE [LARGE SCALE GENOMIC DNA]</scope>
    <source>
        <strain evidence="1">TB1705</strain>
        <tissue evidence="1">Leaf</tissue>
    </source>
</reference>
<dbReference type="AlphaFoldDB" id="A0A7J7M4K9"/>
<proteinExistence type="predicted"/>